<dbReference type="GO" id="GO:0005634">
    <property type="term" value="C:nucleus"/>
    <property type="evidence" value="ECO:0007669"/>
    <property type="project" value="UniProtKB-SubCell"/>
</dbReference>
<protein>
    <recommendedName>
        <fullName evidence="4">Homeobox domain-containing protein</fullName>
    </recommendedName>
</protein>
<dbReference type="OrthoDB" id="10546767at2759"/>
<evidence type="ECO:0000256" key="2">
    <source>
        <dbReference type="RuleBase" id="RU000682"/>
    </source>
</evidence>
<dbReference type="Gene3D" id="1.10.10.60">
    <property type="entry name" value="Homeodomain-like"/>
    <property type="match status" value="1"/>
</dbReference>
<feature type="region of interest" description="Disordered" evidence="3">
    <location>
        <begin position="496"/>
        <end position="517"/>
    </location>
</feature>
<feature type="DNA-binding region" description="Homeobox" evidence="1">
    <location>
        <begin position="196"/>
        <end position="255"/>
    </location>
</feature>
<keyword evidence="1 2" id="KW-0371">Homeobox</keyword>
<dbReference type="InterPro" id="IPR009057">
    <property type="entry name" value="Homeodomain-like_sf"/>
</dbReference>
<dbReference type="SMART" id="SM00389">
    <property type="entry name" value="HOX"/>
    <property type="match status" value="1"/>
</dbReference>
<feature type="compositionally biased region" description="Low complexity" evidence="3">
    <location>
        <begin position="382"/>
        <end position="394"/>
    </location>
</feature>
<dbReference type="GeneID" id="105438574"/>
<dbReference type="AlphaFoldDB" id="A0A7M7HJM0"/>
<dbReference type="InParanoid" id="A0A7M7HJM0"/>
<accession>A0A7M7HJM0</accession>
<feature type="compositionally biased region" description="Polar residues" evidence="3">
    <location>
        <begin position="365"/>
        <end position="381"/>
    </location>
</feature>
<comment type="subcellular location">
    <subcellularLocation>
        <location evidence="1 2">Nucleus</location>
    </subcellularLocation>
</comment>
<feature type="region of interest" description="Disordered" evidence="3">
    <location>
        <begin position="353"/>
        <end position="410"/>
    </location>
</feature>
<evidence type="ECO:0000313" key="5">
    <source>
        <dbReference type="EnsemblMetazoa" id="XP_011664857"/>
    </source>
</evidence>
<dbReference type="Pfam" id="PF00046">
    <property type="entry name" value="Homeodomain"/>
    <property type="match status" value="1"/>
</dbReference>
<dbReference type="CDD" id="cd00086">
    <property type="entry name" value="homeodomain"/>
    <property type="match status" value="1"/>
</dbReference>
<dbReference type="InterPro" id="IPR001356">
    <property type="entry name" value="HD"/>
</dbReference>
<feature type="region of interest" description="Disordered" evidence="3">
    <location>
        <begin position="41"/>
        <end position="78"/>
    </location>
</feature>
<dbReference type="EnsemblMetazoa" id="XM_011666555">
    <property type="protein sequence ID" value="XP_011664857"/>
    <property type="gene ID" value="LOC105438574"/>
</dbReference>
<dbReference type="OMA" id="TMKLLVH"/>
<keyword evidence="1 2" id="KW-0238">DNA-binding</keyword>
<dbReference type="Proteomes" id="UP000007110">
    <property type="component" value="Unassembled WGS sequence"/>
</dbReference>
<name>A0A7M7HJM0_STRPU</name>
<dbReference type="SUPFAM" id="SSF46689">
    <property type="entry name" value="Homeodomain-like"/>
    <property type="match status" value="1"/>
</dbReference>
<keyword evidence="1 2" id="KW-0539">Nucleus</keyword>
<feature type="compositionally biased region" description="Polar residues" evidence="3">
    <location>
        <begin position="47"/>
        <end position="58"/>
    </location>
</feature>
<evidence type="ECO:0000256" key="3">
    <source>
        <dbReference type="SAM" id="MobiDB-lite"/>
    </source>
</evidence>
<feature type="compositionally biased region" description="Polar residues" evidence="3">
    <location>
        <begin position="496"/>
        <end position="505"/>
    </location>
</feature>
<organism evidence="5 6">
    <name type="scientific">Strongylocentrotus purpuratus</name>
    <name type="common">Purple sea urchin</name>
    <dbReference type="NCBI Taxonomy" id="7668"/>
    <lineage>
        <taxon>Eukaryota</taxon>
        <taxon>Metazoa</taxon>
        <taxon>Echinodermata</taxon>
        <taxon>Eleutherozoa</taxon>
        <taxon>Echinozoa</taxon>
        <taxon>Echinoidea</taxon>
        <taxon>Euechinoidea</taxon>
        <taxon>Echinacea</taxon>
        <taxon>Camarodonta</taxon>
        <taxon>Echinidea</taxon>
        <taxon>Strongylocentrotidae</taxon>
        <taxon>Strongylocentrotus</taxon>
    </lineage>
</organism>
<feature type="domain" description="Homeobox" evidence="4">
    <location>
        <begin position="194"/>
        <end position="254"/>
    </location>
</feature>
<feature type="compositionally biased region" description="Basic and acidic residues" evidence="3">
    <location>
        <begin position="111"/>
        <end position="131"/>
    </location>
</feature>
<feature type="region of interest" description="Disordered" evidence="3">
    <location>
        <begin position="252"/>
        <end position="277"/>
    </location>
</feature>
<reference evidence="5" key="2">
    <citation type="submission" date="2021-01" db="UniProtKB">
        <authorList>
            <consortium name="EnsemblMetazoa"/>
        </authorList>
    </citation>
    <scope>IDENTIFICATION</scope>
</reference>
<reference evidence="6" key="1">
    <citation type="submission" date="2015-02" db="EMBL/GenBank/DDBJ databases">
        <title>Genome sequencing for Strongylocentrotus purpuratus.</title>
        <authorList>
            <person name="Murali S."/>
            <person name="Liu Y."/>
            <person name="Vee V."/>
            <person name="English A."/>
            <person name="Wang M."/>
            <person name="Skinner E."/>
            <person name="Han Y."/>
            <person name="Muzny D.M."/>
            <person name="Worley K.C."/>
            <person name="Gibbs R.A."/>
        </authorList>
    </citation>
    <scope>NUCLEOTIDE SEQUENCE</scope>
</reference>
<keyword evidence="6" id="KW-1185">Reference proteome</keyword>
<dbReference type="GO" id="GO:0003677">
    <property type="term" value="F:DNA binding"/>
    <property type="evidence" value="ECO:0007669"/>
    <property type="project" value="UniProtKB-UniRule"/>
</dbReference>
<evidence type="ECO:0000259" key="4">
    <source>
        <dbReference type="PROSITE" id="PS50071"/>
    </source>
</evidence>
<dbReference type="KEGG" id="spu:105438574"/>
<evidence type="ECO:0000256" key="1">
    <source>
        <dbReference type="PROSITE-ProRule" id="PRU00108"/>
    </source>
</evidence>
<evidence type="ECO:0000313" key="6">
    <source>
        <dbReference type="Proteomes" id="UP000007110"/>
    </source>
</evidence>
<sequence length="517" mass="56367">MLFVRQALSGNHLLINRYRVETTLDCRANIWKMSPVVSRNRMRTRSVSRGDTSDSSMMKSPLKHQHLGRRQSQVDDDTIMTPRELARTIAEFRVGLSSSLSTSTNDSNDMEDYKNTDADNQMDTHLEKDEIASGSDQSLVTPPPVFKSTSSYEPSSENPPINHTQPPNAMPYSFQTTQPDDSGNASSEEPTSRPPTGSHRRGFTSSEKELLEAAFHISDNPGTATMKLLVHLTGLDTKKIRGWFRTRRIRQEKEEAKAESSENTPPVTEPKHQVPPQYWPEPLRFSHMQRPYPVPGHHYRAPPGLTAMASGTPSMSSTLPSKVPSGFLYPALPPSAVPTMGLLPPPPTQWYPPLGFNTGPPPQPSISSEGQLPSGLPSTSNTTPTTGAPKAPTGPWYPSPNTGHPLQGVIPPSIPTPAGFLHPWSSVGCYGAQGVTPQHPSVPPFLSHPAVPYCNPWYPMLPTPNFQNPVHRQIGARAETSVMNITSASSTVKPISSQVTCTRQEPSGVESEASSTA</sequence>
<feature type="compositionally biased region" description="Polar residues" evidence="3">
    <location>
        <begin position="147"/>
        <end position="189"/>
    </location>
</feature>
<feature type="region of interest" description="Disordered" evidence="3">
    <location>
        <begin position="99"/>
        <end position="205"/>
    </location>
</feature>
<proteinExistence type="predicted"/>
<dbReference type="RefSeq" id="XP_011664857.1">
    <property type="nucleotide sequence ID" value="XM_011666555.2"/>
</dbReference>
<dbReference type="PROSITE" id="PS50071">
    <property type="entry name" value="HOMEOBOX_2"/>
    <property type="match status" value="1"/>
</dbReference>